<protein>
    <submittedName>
        <fullName evidence="2">Protein bunched, class 1/class 3/D/E isoforms</fullName>
    </submittedName>
</protein>
<dbReference type="GO" id="GO:0005634">
    <property type="term" value="C:nucleus"/>
    <property type="evidence" value="ECO:0007669"/>
    <property type="project" value="TreeGrafter"/>
</dbReference>
<dbReference type="GO" id="GO:0006357">
    <property type="term" value="P:regulation of transcription by RNA polymerase II"/>
    <property type="evidence" value="ECO:0007669"/>
    <property type="project" value="InterPro"/>
</dbReference>
<evidence type="ECO:0000313" key="2">
    <source>
        <dbReference type="EMBL" id="OXA60336.1"/>
    </source>
</evidence>
<keyword evidence="3" id="KW-1185">Reference proteome</keyword>
<dbReference type="PANTHER" id="PTHR46745:SF1">
    <property type="entry name" value="TSC22 DOMAIN FAMILY PROTEIN 1"/>
    <property type="match status" value="1"/>
</dbReference>
<dbReference type="EMBL" id="LNIX01000002">
    <property type="protein sequence ID" value="OXA60336.1"/>
    <property type="molecule type" value="Genomic_DNA"/>
</dbReference>
<dbReference type="Proteomes" id="UP000198287">
    <property type="component" value="Unassembled WGS sequence"/>
</dbReference>
<gene>
    <name evidence="2" type="ORF">Fcan01_04416</name>
</gene>
<dbReference type="GO" id="GO:0008284">
    <property type="term" value="P:positive regulation of cell population proliferation"/>
    <property type="evidence" value="ECO:0007669"/>
    <property type="project" value="TreeGrafter"/>
</dbReference>
<keyword evidence="1" id="KW-0175">Coiled coil</keyword>
<name>A0A226EUN7_FOLCA</name>
<dbReference type="Gene3D" id="1.20.5.490">
    <property type="entry name" value="Single helix bin"/>
    <property type="match status" value="1"/>
</dbReference>
<dbReference type="OrthoDB" id="8961796at2759"/>
<organism evidence="2 3">
    <name type="scientific">Folsomia candida</name>
    <name type="common">Springtail</name>
    <dbReference type="NCBI Taxonomy" id="158441"/>
    <lineage>
        <taxon>Eukaryota</taxon>
        <taxon>Metazoa</taxon>
        <taxon>Ecdysozoa</taxon>
        <taxon>Arthropoda</taxon>
        <taxon>Hexapoda</taxon>
        <taxon>Collembola</taxon>
        <taxon>Entomobryomorpha</taxon>
        <taxon>Isotomoidea</taxon>
        <taxon>Isotomidae</taxon>
        <taxon>Proisotominae</taxon>
        <taxon>Folsomia</taxon>
    </lineage>
</organism>
<dbReference type="AlphaFoldDB" id="A0A226EUN7"/>
<dbReference type="PANTHER" id="PTHR46745">
    <property type="entry name" value="TSC22 DOMAIN FAMILY PROTEIN 1"/>
    <property type="match status" value="1"/>
</dbReference>
<dbReference type="STRING" id="158441.A0A226EUN7"/>
<dbReference type="GO" id="GO:0005829">
    <property type="term" value="C:cytosol"/>
    <property type="evidence" value="ECO:0007669"/>
    <property type="project" value="TreeGrafter"/>
</dbReference>
<dbReference type="SUPFAM" id="SSF58026">
    <property type="entry name" value="Delta-sleep-inducing peptide immunoreactive peptide"/>
    <property type="match status" value="1"/>
</dbReference>
<evidence type="ECO:0000313" key="3">
    <source>
        <dbReference type="Proteomes" id="UP000198287"/>
    </source>
</evidence>
<feature type="coiled-coil region" evidence="1">
    <location>
        <begin position="183"/>
        <end position="217"/>
    </location>
</feature>
<comment type="caution">
    <text evidence="2">The sequence shown here is derived from an EMBL/GenBank/DDBJ whole genome shotgun (WGS) entry which is preliminary data.</text>
</comment>
<dbReference type="InterPro" id="IPR000580">
    <property type="entry name" value="TSC22/Bun"/>
</dbReference>
<dbReference type="GO" id="GO:0043066">
    <property type="term" value="P:negative regulation of apoptotic process"/>
    <property type="evidence" value="ECO:0007669"/>
    <property type="project" value="TreeGrafter"/>
</dbReference>
<reference evidence="2 3" key="1">
    <citation type="submission" date="2015-12" db="EMBL/GenBank/DDBJ databases">
        <title>The genome of Folsomia candida.</title>
        <authorList>
            <person name="Faddeeva A."/>
            <person name="Derks M.F."/>
            <person name="Anvar Y."/>
            <person name="Smit S."/>
            <person name="Van Straalen N."/>
            <person name="Roelofs D."/>
        </authorList>
    </citation>
    <scope>NUCLEOTIDE SEQUENCE [LARGE SCALE GENOMIC DNA]</scope>
    <source>
        <strain evidence="2 3">VU population</strain>
        <tissue evidence="2">Whole body</tissue>
    </source>
</reference>
<evidence type="ECO:0000256" key="1">
    <source>
        <dbReference type="SAM" id="Coils"/>
    </source>
</evidence>
<proteinExistence type="predicted"/>
<dbReference type="CDD" id="cd21936">
    <property type="entry name" value="ZIP_TSC22D"/>
    <property type="match status" value="1"/>
</dbReference>
<sequence length="239" mass="26740">MIVTSYTPNIKIDRYPEMSTLTADRQIQIPPEAGGGGRISPDPTDLLVNVHKDHLLDQNTLISYIYCFIKNFIGASGTNTVAIDNKIEQAMFFYMIHLSNMSCAAVQFSHSANIISNCGEMNIIASPVLDGGDKIPDSVPPVQNNRRRRISSSALYEVHRKDLNDVCYLFVPDEYDLVKSHLMFAVREEVEVLKEKIAELMERISQLEYENTILRANATEQTLSQLKGGPNNPPPNNPS</sequence>
<dbReference type="Pfam" id="PF01166">
    <property type="entry name" value="TSC22"/>
    <property type="match status" value="1"/>
</dbReference>
<accession>A0A226EUN7</accession>